<dbReference type="STRING" id="526226.Gbro_1107"/>
<evidence type="ECO:0000313" key="3">
    <source>
        <dbReference type="EMBL" id="ACY20415.1"/>
    </source>
</evidence>
<dbReference type="eggNOG" id="ENOG5032EAQ">
    <property type="taxonomic scope" value="Bacteria"/>
</dbReference>
<keyword evidence="1" id="KW-0732">Signal</keyword>
<feature type="chain" id="PRO_5003011079" description="DUF4189 domain-containing protein" evidence="1">
    <location>
        <begin position="31"/>
        <end position="126"/>
    </location>
</feature>
<dbReference type="InterPro" id="IPR025240">
    <property type="entry name" value="DUF4189"/>
</dbReference>
<evidence type="ECO:0000313" key="4">
    <source>
        <dbReference type="Proteomes" id="UP000001219"/>
    </source>
</evidence>
<feature type="domain" description="DUF4189" evidence="2">
    <location>
        <begin position="34"/>
        <end position="121"/>
    </location>
</feature>
<proteinExistence type="predicted"/>
<dbReference type="RefSeq" id="WP_012832992.1">
    <property type="nucleotide sequence ID" value="NC_013441.1"/>
</dbReference>
<protein>
    <recommendedName>
        <fullName evidence="2">DUF4189 domain-containing protein</fullName>
    </recommendedName>
</protein>
<gene>
    <name evidence="3" type="ordered locus">Gbro_1107</name>
</gene>
<sequence length="126" mass="13536">MNRKLIAAIGITASLAAGGTTLAAAGPAQAATNWGVIAFDNSGRTSYAVDYPSQRSAINAAKARCGSHCGYFAFYNSCGAIAYTNDRRHWHWASGYRTPQAAQNAARSELPYRGYVARWACTTRPR</sequence>
<evidence type="ECO:0000256" key="1">
    <source>
        <dbReference type="SAM" id="SignalP"/>
    </source>
</evidence>
<evidence type="ECO:0000259" key="2">
    <source>
        <dbReference type="Pfam" id="PF13827"/>
    </source>
</evidence>
<feature type="signal peptide" evidence="1">
    <location>
        <begin position="1"/>
        <end position="30"/>
    </location>
</feature>
<name>D0L4W3_GORB4</name>
<dbReference type="AlphaFoldDB" id="D0L4W3"/>
<reference evidence="3 4" key="2">
    <citation type="journal article" date="2010" name="Stand. Genomic Sci.">
        <title>Complete genome sequence of Gordonia bronchialis type strain (3410).</title>
        <authorList>
            <person name="Ivanova N."/>
            <person name="Sikorski J."/>
            <person name="Jando M."/>
            <person name="Lapidus A."/>
            <person name="Nolan M."/>
            <person name="Lucas S."/>
            <person name="Del Rio T.G."/>
            <person name="Tice H."/>
            <person name="Copeland A."/>
            <person name="Cheng J.F."/>
            <person name="Chen F."/>
            <person name="Bruce D."/>
            <person name="Goodwin L."/>
            <person name="Pitluck S."/>
            <person name="Mavromatis K."/>
            <person name="Ovchinnikova G."/>
            <person name="Pati A."/>
            <person name="Chen A."/>
            <person name="Palaniappan K."/>
            <person name="Land M."/>
            <person name="Hauser L."/>
            <person name="Chang Y.J."/>
            <person name="Jeffries C.D."/>
            <person name="Chain P."/>
            <person name="Saunders E."/>
            <person name="Han C."/>
            <person name="Detter J.C."/>
            <person name="Brettin T."/>
            <person name="Rohde M."/>
            <person name="Goker M."/>
            <person name="Bristow J."/>
            <person name="Eisen J.A."/>
            <person name="Markowitz V."/>
            <person name="Hugenholtz P."/>
            <person name="Klenk H.P."/>
            <person name="Kyrpides N.C."/>
        </authorList>
    </citation>
    <scope>NUCLEOTIDE SEQUENCE [LARGE SCALE GENOMIC DNA]</scope>
    <source>
        <strain evidence="4">ATCC 25592 / DSM 43247 / BCRC 13721 / JCM 3198 / KCTC 3076 / NBRC 16047 / NCTC 10667</strain>
    </source>
</reference>
<dbReference type="HOGENOM" id="CLU_1978386_0_0_11"/>
<dbReference type="EMBL" id="CP001802">
    <property type="protein sequence ID" value="ACY20415.1"/>
    <property type="molecule type" value="Genomic_DNA"/>
</dbReference>
<keyword evidence="4" id="KW-1185">Reference proteome</keyword>
<dbReference type="OrthoDB" id="4377837at2"/>
<dbReference type="Proteomes" id="UP000001219">
    <property type="component" value="Chromosome"/>
</dbReference>
<organism evidence="3 4">
    <name type="scientific">Gordonia bronchialis (strain ATCC 25592 / DSM 43247 / BCRC 13721 / JCM 3198 / KCTC 3076 / NBRC 16047 / NCTC 10667)</name>
    <name type="common">Rhodococcus bronchialis</name>
    <dbReference type="NCBI Taxonomy" id="526226"/>
    <lineage>
        <taxon>Bacteria</taxon>
        <taxon>Bacillati</taxon>
        <taxon>Actinomycetota</taxon>
        <taxon>Actinomycetes</taxon>
        <taxon>Mycobacteriales</taxon>
        <taxon>Gordoniaceae</taxon>
        <taxon>Gordonia</taxon>
    </lineage>
</organism>
<dbReference type="KEGG" id="gbr:Gbro_1107"/>
<accession>D0L4W3</accession>
<dbReference type="Pfam" id="PF13827">
    <property type="entry name" value="DUF4189"/>
    <property type="match status" value="1"/>
</dbReference>
<reference evidence="4" key="1">
    <citation type="submission" date="2009-10" db="EMBL/GenBank/DDBJ databases">
        <title>The complete chromosome of Gordonia bronchialis DSM 43247.</title>
        <authorList>
            <consortium name="US DOE Joint Genome Institute (JGI-PGF)"/>
            <person name="Lucas S."/>
            <person name="Copeland A."/>
            <person name="Lapidus A."/>
            <person name="Glavina del Rio T."/>
            <person name="Dalin E."/>
            <person name="Tice H."/>
            <person name="Bruce D."/>
            <person name="Goodwin L."/>
            <person name="Pitluck S."/>
            <person name="Kyrpides N."/>
            <person name="Mavromatis K."/>
            <person name="Ivanova N."/>
            <person name="Ovchinnikova G."/>
            <person name="Saunders E."/>
            <person name="Brettin T."/>
            <person name="Detter J.C."/>
            <person name="Han C."/>
            <person name="Larimer F."/>
            <person name="Land M."/>
            <person name="Hauser L."/>
            <person name="Markowitz V."/>
            <person name="Cheng J.-F."/>
            <person name="Hugenholtz P."/>
            <person name="Woyke T."/>
            <person name="Wu D."/>
            <person name="Jando M."/>
            <person name="Schneider S."/>
            <person name="Goeker M."/>
            <person name="Klenk H.-P."/>
            <person name="Eisen J.A."/>
        </authorList>
    </citation>
    <scope>NUCLEOTIDE SEQUENCE [LARGE SCALE GENOMIC DNA]</scope>
    <source>
        <strain evidence="4">ATCC 25592 / DSM 43247 / BCRC 13721 / JCM 3198 / KCTC 3076 / NBRC 16047 / NCTC 10667</strain>
    </source>
</reference>